<organism evidence="4 5">
    <name type="scientific">Candidatus Doudnabacteria bacterium RIFCSPHIGHO2_01_FULL_50_11</name>
    <dbReference type="NCBI Taxonomy" id="1817828"/>
    <lineage>
        <taxon>Bacteria</taxon>
        <taxon>Candidatus Doudnaibacteriota</taxon>
    </lineage>
</organism>
<dbReference type="GO" id="GO:0008173">
    <property type="term" value="F:RNA methyltransferase activity"/>
    <property type="evidence" value="ECO:0007669"/>
    <property type="project" value="InterPro"/>
</dbReference>
<protein>
    <recommendedName>
        <fullName evidence="3">tRNA/rRNA methyltransferase SpoU type domain-containing protein</fullName>
    </recommendedName>
</protein>
<keyword evidence="1" id="KW-0489">Methyltransferase</keyword>
<dbReference type="EMBL" id="MFEO01000027">
    <property type="protein sequence ID" value="OGE88945.1"/>
    <property type="molecule type" value="Genomic_DNA"/>
</dbReference>
<proteinExistence type="predicted"/>
<name>A0A1F5PGC9_9BACT</name>
<dbReference type="PANTHER" id="PTHR46429">
    <property type="entry name" value="23S RRNA (GUANOSINE-2'-O-)-METHYLTRANSFERASE RLMB"/>
    <property type="match status" value="1"/>
</dbReference>
<reference evidence="4 5" key="1">
    <citation type="journal article" date="2016" name="Nat. Commun.">
        <title>Thousands of microbial genomes shed light on interconnected biogeochemical processes in an aquifer system.</title>
        <authorList>
            <person name="Anantharaman K."/>
            <person name="Brown C.T."/>
            <person name="Hug L.A."/>
            <person name="Sharon I."/>
            <person name="Castelle C.J."/>
            <person name="Probst A.J."/>
            <person name="Thomas B.C."/>
            <person name="Singh A."/>
            <person name="Wilkins M.J."/>
            <person name="Karaoz U."/>
            <person name="Brodie E.L."/>
            <person name="Williams K.H."/>
            <person name="Hubbard S.S."/>
            <person name="Banfield J.F."/>
        </authorList>
    </citation>
    <scope>NUCLEOTIDE SEQUENCE [LARGE SCALE GENOMIC DNA]</scope>
</reference>
<dbReference type="InterPro" id="IPR029026">
    <property type="entry name" value="tRNA_m1G_MTases_N"/>
</dbReference>
<dbReference type="InterPro" id="IPR029028">
    <property type="entry name" value="Alpha/beta_knot_MTases"/>
</dbReference>
<dbReference type="SUPFAM" id="SSF75217">
    <property type="entry name" value="alpha/beta knot"/>
    <property type="match status" value="1"/>
</dbReference>
<dbReference type="PANTHER" id="PTHR46429:SF1">
    <property type="entry name" value="23S RRNA (GUANOSINE-2'-O-)-METHYLTRANSFERASE RLMB"/>
    <property type="match status" value="1"/>
</dbReference>
<dbReference type="STRING" id="1817828.A2722_04330"/>
<dbReference type="Gene3D" id="3.40.1280.10">
    <property type="match status" value="1"/>
</dbReference>
<comment type="caution">
    <text evidence="4">The sequence shown here is derived from an EMBL/GenBank/DDBJ whole genome shotgun (WGS) entry which is preliminary data.</text>
</comment>
<evidence type="ECO:0000256" key="1">
    <source>
        <dbReference type="ARBA" id="ARBA00022603"/>
    </source>
</evidence>
<evidence type="ECO:0000313" key="4">
    <source>
        <dbReference type="EMBL" id="OGE88945.1"/>
    </source>
</evidence>
<feature type="domain" description="tRNA/rRNA methyltransferase SpoU type" evidence="3">
    <location>
        <begin position="6"/>
        <end position="148"/>
    </location>
</feature>
<dbReference type="GO" id="GO:0003723">
    <property type="term" value="F:RNA binding"/>
    <property type="evidence" value="ECO:0007669"/>
    <property type="project" value="InterPro"/>
</dbReference>
<dbReference type="AlphaFoldDB" id="A0A1F5PGC9"/>
<dbReference type="Pfam" id="PF00588">
    <property type="entry name" value="SpoU_methylase"/>
    <property type="match status" value="1"/>
</dbReference>
<evidence type="ECO:0000313" key="5">
    <source>
        <dbReference type="Proteomes" id="UP000178377"/>
    </source>
</evidence>
<dbReference type="GO" id="GO:0032259">
    <property type="term" value="P:methylation"/>
    <property type="evidence" value="ECO:0007669"/>
    <property type="project" value="UniProtKB-KW"/>
</dbReference>
<gene>
    <name evidence="4" type="ORF">A2722_04330</name>
</gene>
<dbReference type="GO" id="GO:0005829">
    <property type="term" value="C:cytosol"/>
    <property type="evidence" value="ECO:0007669"/>
    <property type="project" value="TreeGrafter"/>
</dbReference>
<dbReference type="InterPro" id="IPR001537">
    <property type="entry name" value="SpoU_MeTrfase"/>
</dbReference>
<keyword evidence="2" id="KW-0808">Transferase</keyword>
<sequence length="155" mass="17423">MSDKTFYLIAHNIRSLYNVGSIFRIADSFRVSKIYLTGYSGTPHNVRLRKTALGAEQNVPWEYSRQVKRLIHTLKQKKITIVGLENNISGTTLLNKFRPRFPLALLLGEEIAGIQKPLLRLCDSVVEIPMHGEKESLNVAVACGIACYHIRTEAG</sequence>
<dbReference type="GO" id="GO:0006396">
    <property type="term" value="P:RNA processing"/>
    <property type="evidence" value="ECO:0007669"/>
    <property type="project" value="InterPro"/>
</dbReference>
<dbReference type="InterPro" id="IPR004441">
    <property type="entry name" value="rRNA_MeTrfase_TrmH"/>
</dbReference>
<evidence type="ECO:0000256" key="2">
    <source>
        <dbReference type="ARBA" id="ARBA00022679"/>
    </source>
</evidence>
<evidence type="ECO:0000259" key="3">
    <source>
        <dbReference type="Pfam" id="PF00588"/>
    </source>
</evidence>
<dbReference type="Proteomes" id="UP000178377">
    <property type="component" value="Unassembled WGS sequence"/>
</dbReference>
<accession>A0A1F5PGC9</accession>